<name>A0A251RW71_HELAN</name>
<feature type="region of interest" description="Disordered" evidence="6">
    <location>
        <begin position="304"/>
        <end position="583"/>
    </location>
</feature>
<keyword evidence="3" id="KW-0862">Zinc</keyword>
<keyword evidence="11" id="KW-1185">Reference proteome</keyword>
<dbReference type="InterPro" id="IPR018253">
    <property type="entry name" value="DnaJ_domain_CS"/>
</dbReference>
<dbReference type="InterPro" id="IPR022755">
    <property type="entry name" value="Znf_C2H2_jaz"/>
</dbReference>
<dbReference type="InterPro" id="IPR036869">
    <property type="entry name" value="J_dom_sf"/>
</dbReference>
<dbReference type="PROSITE" id="PS50076">
    <property type="entry name" value="DNAJ_2"/>
    <property type="match status" value="1"/>
</dbReference>
<keyword evidence="1" id="KW-0479">Metal-binding</keyword>
<dbReference type="PROSITE" id="PS00028">
    <property type="entry name" value="ZINC_FINGER_C2H2_1"/>
    <property type="match status" value="2"/>
</dbReference>
<dbReference type="SMART" id="SM00451">
    <property type="entry name" value="ZnF_U1"/>
    <property type="match status" value="1"/>
</dbReference>
<reference evidence="9 11" key="1">
    <citation type="journal article" date="2017" name="Nature">
        <title>The sunflower genome provides insights into oil metabolism, flowering and Asterid evolution.</title>
        <authorList>
            <person name="Badouin H."/>
            <person name="Gouzy J."/>
            <person name="Grassa C.J."/>
            <person name="Murat F."/>
            <person name="Staton S.E."/>
            <person name="Cottret L."/>
            <person name="Lelandais-Briere C."/>
            <person name="Owens G.L."/>
            <person name="Carrere S."/>
            <person name="Mayjonade B."/>
            <person name="Legrand L."/>
            <person name="Gill N."/>
            <person name="Kane N.C."/>
            <person name="Bowers J.E."/>
            <person name="Hubner S."/>
            <person name="Bellec A."/>
            <person name="Berard A."/>
            <person name="Berges H."/>
            <person name="Blanchet N."/>
            <person name="Boniface M.C."/>
            <person name="Brunel D."/>
            <person name="Catrice O."/>
            <person name="Chaidir N."/>
            <person name="Claudel C."/>
            <person name="Donnadieu C."/>
            <person name="Faraut T."/>
            <person name="Fievet G."/>
            <person name="Helmstetter N."/>
            <person name="King M."/>
            <person name="Knapp S.J."/>
            <person name="Lai Z."/>
            <person name="Le Paslier M.C."/>
            <person name="Lippi Y."/>
            <person name="Lorenzon L."/>
            <person name="Mandel J.R."/>
            <person name="Marage G."/>
            <person name="Marchand G."/>
            <person name="Marquand E."/>
            <person name="Bret-Mestries E."/>
            <person name="Morien E."/>
            <person name="Nambeesan S."/>
            <person name="Nguyen T."/>
            <person name="Pegot-Espagnet P."/>
            <person name="Pouilly N."/>
            <person name="Raftis F."/>
            <person name="Sallet E."/>
            <person name="Schiex T."/>
            <person name="Thomas J."/>
            <person name="Vandecasteele C."/>
            <person name="Vares D."/>
            <person name="Vear F."/>
            <person name="Vautrin S."/>
            <person name="Crespi M."/>
            <person name="Mangin B."/>
            <person name="Burke J.M."/>
            <person name="Salse J."/>
            <person name="Munos S."/>
            <person name="Vincourt P."/>
            <person name="Rieseberg L.H."/>
            <person name="Langlade N.B."/>
        </authorList>
    </citation>
    <scope>NUCLEOTIDE SEQUENCE [LARGE SCALE GENOMIC DNA]</scope>
    <source>
        <strain evidence="11">cv. SF193</strain>
        <tissue evidence="9">Leaves</tissue>
    </source>
</reference>
<dbReference type="InterPro" id="IPR003604">
    <property type="entry name" value="Matrin/U1-like-C_Znf_C2H2"/>
</dbReference>
<dbReference type="OrthoDB" id="5894at2759"/>
<evidence type="ECO:0000256" key="1">
    <source>
        <dbReference type="ARBA" id="ARBA00022723"/>
    </source>
</evidence>
<dbReference type="STRING" id="4232.A0A251RW71"/>
<reference evidence="10" key="2">
    <citation type="submission" date="2017-02" db="EMBL/GenBank/DDBJ databases">
        <title>Sunflower complete genome.</title>
        <authorList>
            <person name="Langlade N."/>
            <person name="Munos S."/>
        </authorList>
    </citation>
    <scope>NUCLEOTIDE SEQUENCE [LARGE SCALE GENOMIC DNA]</scope>
    <source>
        <tissue evidence="10">Leaves</tissue>
    </source>
</reference>
<sequence length="604" mass="69156">MASPEKRCLYEVLNLPRDCTADEIRSAYRKLALQRHPDKLIKSGIPESEATASFQELVNAYEVLSDARERAWYDSHRSQILFSGTTSSSSAVVPDLFTFFSNSVYSGFSDKGKGFYKVYGDVFDKIYMNELNYAKRLGLGNVVKEAPVMGNLESVYEQVNAFYGYWLGFVTVMDFVWADEYDVMSGPNRKSRRLMEEENKKIRKRARREYIETVRGLAEFVKKRDKRVIDMQMKRSVEMEKKREEERVKKAEMARLKAERARAYEEPEWAKVEDDVAEDVAEEEEEGVRKNELYCVACGKKFKSDKQWKNHEQSKKHKDKVAELREAFGEEDQDNEDDDEDADDNNDNGGGDADGFVSADEVEKLKEQFEGVEIQTEEKGDEQESQSEEEFVDVNNGGKGMDDDDDDDKEKEEEDDDDEKEDDDDENSVLKAMLNNRKNIGSMRKPKKVYVEVEAEEEVDLMEYNNVKGRRKRRGRKETAKRDEYEEEQERIDKPEISSKAEVDEKREDGLHTEEPSCADNENNGGGDDGPAGKSKVSKQAPAVKVTSKKEAKSKAKNLPKGKKQKATSRNSGNECDTCGADFDSRTKLHKHLNDTGHATIKSR</sequence>
<feature type="compositionally biased region" description="Basic and acidic residues" evidence="6">
    <location>
        <begin position="304"/>
        <end position="313"/>
    </location>
</feature>
<evidence type="ECO:0000259" key="7">
    <source>
        <dbReference type="PROSITE" id="PS50076"/>
    </source>
</evidence>
<dbReference type="InterPro" id="IPR001623">
    <property type="entry name" value="DnaJ_domain"/>
</dbReference>
<dbReference type="Gramene" id="mRNA:HanXRQr2_Chr16g0728911">
    <property type="protein sequence ID" value="mRNA:HanXRQr2_Chr16g0728911"/>
    <property type="gene ID" value="HanXRQr2_Chr16g0728911"/>
</dbReference>
<dbReference type="PROSITE" id="PS50157">
    <property type="entry name" value="ZINC_FINGER_C2H2_2"/>
    <property type="match status" value="1"/>
</dbReference>
<dbReference type="CDD" id="cd06257">
    <property type="entry name" value="DnaJ"/>
    <property type="match status" value="1"/>
</dbReference>
<feature type="compositionally biased region" description="Acidic residues" evidence="6">
    <location>
        <begin position="379"/>
        <end position="392"/>
    </location>
</feature>
<dbReference type="PROSITE" id="PS00636">
    <property type="entry name" value="DNAJ_1"/>
    <property type="match status" value="1"/>
</dbReference>
<evidence type="ECO:0000256" key="5">
    <source>
        <dbReference type="SAM" id="Coils"/>
    </source>
</evidence>
<organism evidence="10 11">
    <name type="scientific">Helianthus annuus</name>
    <name type="common">Common sunflower</name>
    <dbReference type="NCBI Taxonomy" id="4232"/>
    <lineage>
        <taxon>Eukaryota</taxon>
        <taxon>Viridiplantae</taxon>
        <taxon>Streptophyta</taxon>
        <taxon>Embryophyta</taxon>
        <taxon>Tracheophyta</taxon>
        <taxon>Spermatophyta</taxon>
        <taxon>Magnoliopsida</taxon>
        <taxon>eudicotyledons</taxon>
        <taxon>Gunneridae</taxon>
        <taxon>Pentapetalae</taxon>
        <taxon>asterids</taxon>
        <taxon>campanulids</taxon>
        <taxon>Asterales</taxon>
        <taxon>Asteraceae</taxon>
        <taxon>Asteroideae</taxon>
        <taxon>Heliantheae alliance</taxon>
        <taxon>Heliantheae</taxon>
        <taxon>Helianthus</taxon>
    </lineage>
</organism>
<dbReference type="FunCoup" id="A0A251RW71">
    <property type="interactions" value="3294"/>
</dbReference>
<evidence type="ECO:0000259" key="8">
    <source>
        <dbReference type="PROSITE" id="PS50157"/>
    </source>
</evidence>
<dbReference type="Pfam" id="PF21884">
    <property type="entry name" value="ZUO1-like_ZHD"/>
    <property type="match status" value="1"/>
</dbReference>
<dbReference type="AlphaFoldDB" id="A0A251RW71"/>
<evidence type="ECO:0000256" key="4">
    <source>
        <dbReference type="PROSITE-ProRule" id="PRU00042"/>
    </source>
</evidence>
<feature type="compositionally biased region" description="Basic and acidic residues" evidence="6">
    <location>
        <begin position="491"/>
        <end position="515"/>
    </location>
</feature>
<evidence type="ECO:0000256" key="6">
    <source>
        <dbReference type="SAM" id="MobiDB-lite"/>
    </source>
</evidence>
<keyword evidence="5" id="KW-0175">Coiled coil</keyword>
<gene>
    <name evidence="10" type="ORF">HannXRQ_Chr16g0502431</name>
    <name evidence="9" type="ORF">HanXRQr2_Chr16g0728911</name>
</gene>
<dbReference type="Proteomes" id="UP000215914">
    <property type="component" value="Chromosome 16"/>
</dbReference>
<dbReference type="InterPro" id="IPR036236">
    <property type="entry name" value="Znf_C2H2_sf"/>
</dbReference>
<dbReference type="PANTHER" id="PTHR45495:SF1">
    <property type="entry name" value="DNAJ PROTEIN JJJ1 HOMOLOG"/>
    <property type="match status" value="1"/>
</dbReference>
<dbReference type="Gene3D" id="1.10.287.110">
    <property type="entry name" value="DnaJ domain"/>
    <property type="match status" value="1"/>
</dbReference>
<dbReference type="SMART" id="SM00355">
    <property type="entry name" value="ZnF_C2H2"/>
    <property type="match status" value="2"/>
</dbReference>
<evidence type="ECO:0000313" key="10">
    <source>
        <dbReference type="EMBL" id="OTF90700.1"/>
    </source>
</evidence>
<dbReference type="Gene3D" id="3.30.160.60">
    <property type="entry name" value="Classic Zinc Finger"/>
    <property type="match status" value="1"/>
</dbReference>
<dbReference type="InParanoid" id="A0A251RW71"/>
<dbReference type="SUPFAM" id="SSF57667">
    <property type="entry name" value="beta-beta-alpha zinc fingers"/>
    <property type="match status" value="1"/>
</dbReference>
<dbReference type="GO" id="GO:0008270">
    <property type="term" value="F:zinc ion binding"/>
    <property type="evidence" value="ECO:0007669"/>
    <property type="project" value="UniProtKB-KW"/>
</dbReference>
<keyword evidence="2 4" id="KW-0863">Zinc-finger</keyword>
<protein>
    <submittedName>
        <fullName evidence="10">Putative dnaJ domain-containing protein</fullName>
    </submittedName>
    <submittedName>
        <fullName evidence="9">Transcription factor C2H2 family</fullName>
    </submittedName>
</protein>
<reference evidence="9" key="3">
    <citation type="submission" date="2020-06" db="EMBL/GenBank/DDBJ databases">
        <title>Helianthus annuus Genome sequencing and assembly Release 2.</title>
        <authorList>
            <person name="Gouzy J."/>
            <person name="Langlade N."/>
            <person name="Munos S."/>
        </authorList>
    </citation>
    <scope>NUCLEOTIDE SEQUENCE</scope>
    <source>
        <tissue evidence="9">Leaves</tissue>
    </source>
</reference>
<feature type="compositionally biased region" description="Acidic residues" evidence="6">
    <location>
        <begin position="329"/>
        <end position="346"/>
    </location>
</feature>
<dbReference type="OMA" id="DTCGEEF"/>
<dbReference type="PANTHER" id="PTHR45495">
    <property type="entry name" value="DNAJ PROTEIN JJJ1 HOMOLOG"/>
    <property type="match status" value="1"/>
</dbReference>
<dbReference type="Pfam" id="PF00226">
    <property type="entry name" value="DnaJ"/>
    <property type="match status" value="1"/>
</dbReference>
<dbReference type="EMBL" id="CM007905">
    <property type="protein sequence ID" value="OTF90700.1"/>
    <property type="molecule type" value="Genomic_DNA"/>
</dbReference>
<feature type="domain" description="J" evidence="7">
    <location>
        <begin position="8"/>
        <end position="77"/>
    </location>
</feature>
<feature type="domain" description="C2H2-type" evidence="8">
    <location>
        <begin position="574"/>
        <end position="603"/>
    </location>
</feature>
<dbReference type="InterPro" id="IPR054076">
    <property type="entry name" value="ZUO1-like_ZHD"/>
</dbReference>
<evidence type="ECO:0000256" key="2">
    <source>
        <dbReference type="ARBA" id="ARBA00022771"/>
    </source>
</evidence>
<feature type="compositionally biased region" description="Basic residues" evidence="6">
    <location>
        <begin position="555"/>
        <end position="567"/>
    </location>
</feature>
<dbReference type="SMART" id="SM00271">
    <property type="entry name" value="DnaJ"/>
    <property type="match status" value="1"/>
</dbReference>
<proteinExistence type="predicted"/>
<dbReference type="SUPFAM" id="SSF46565">
    <property type="entry name" value="Chaperone J-domain"/>
    <property type="match status" value="1"/>
</dbReference>
<evidence type="ECO:0000256" key="3">
    <source>
        <dbReference type="ARBA" id="ARBA00022833"/>
    </source>
</evidence>
<evidence type="ECO:0000313" key="11">
    <source>
        <dbReference type="Proteomes" id="UP000215914"/>
    </source>
</evidence>
<feature type="compositionally biased region" description="Acidic residues" evidence="6">
    <location>
        <begin position="402"/>
        <end position="427"/>
    </location>
</feature>
<dbReference type="Pfam" id="PF12171">
    <property type="entry name" value="zf-C2H2_jaz"/>
    <property type="match status" value="1"/>
</dbReference>
<dbReference type="EMBL" id="MNCJ02000331">
    <property type="protein sequence ID" value="KAF5758411.1"/>
    <property type="molecule type" value="Genomic_DNA"/>
</dbReference>
<dbReference type="GO" id="GO:0003676">
    <property type="term" value="F:nucleic acid binding"/>
    <property type="evidence" value="ECO:0007669"/>
    <property type="project" value="InterPro"/>
</dbReference>
<dbReference type="PRINTS" id="PR00625">
    <property type="entry name" value="JDOMAIN"/>
</dbReference>
<dbReference type="InterPro" id="IPR013087">
    <property type="entry name" value="Znf_C2H2_type"/>
</dbReference>
<feature type="coiled-coil region" evidence="5">
    <location>
        <begin position="234"/>
        <end position="261"/>
    </location>
</feature>
<accession>A0A251RW71</accession>
<evidence type="ECO:0000313" key="9">
    <source>
        <dbReference type="EMBL" id="KAF5758411.1"/>
    </source>
</evidence>
<dbReference type="InterPro" id="IPR044648">
    <property type="entry name" value="JJJ1_plant"/>
</dbReference>